<dbReference type="InterPro" id="IPR000209">
    <property type="entry name" value="Peptidase_S8/S53_dom"/>
</dbReference>
<feature type="domain" description="Peptidase S8/S53" evidence="6">
    <location>
        <begin position="214"/>
        <end position="492"/>
    </location>
</feature>
<feature type="active site" description="Charge relay system" evidence="5">
    <location>
        <position position="221"/>
    </location>
</feature>
<feature type="domain" description="Secretion system C-terminal sorting" evidence="8">
    <location>
        <begin position="825"/>
        <end position="896"/>
    </location>
</feature>
<feature type="domain" description="Subtilase N-terminal" evidence="7">
    <location>
        <begin position="59"/>
        <end position="187"/>
    </location>
</feature>
<dbReference type="InterPro" id="IPR015500">
    <property type="entry name" value="Peptidase_S8_subtilisin-rel"/>
</dbReference>
<feature type="active site" description="Charge relay system" evidence="5">
    <location>
        <position position="266"/>
    </location>
</feature>
<reference evidence="9 10" key="1">
    <citation type="submission" date="2014-08" db="EMBL/GenBank/DDBJ databases">
        <title>Porphyromonas canoris strain:OH2762 Genome sequencing.</title>
        <authorList>
            <person name="Wallis C."/>
            <person name="Deusch O."/>
            <person name="O'Flynn C."/>
            <person name="Davis I."/>
            <person name="Jospin G."/>
            <person name="Darling A.E."/>
            <person name="Coil D.A."/>
            <person name="Alexiev A."/>
            <person name="Horsfall A."/>
            <person name="Kirkwood N."/>
            <person name="Harris S."/>
            <person name="Eisen J.A."/>
        </authorList>
    </citation>
    <scope>NUCLEOTIDE SEQUENCE [LARGE SCALE GENOMIC DNA]</scope>
    <source>
        <strain evidence="10">COT-108 OH2762</strain>
    </source>
</reference>
<keyword evidence="4 5" id="KW-0720">Serine protease</keyword>
<keyword evidence="2 5" id="KW-0645">Protease</keyword>
<evidence type="ECO:0000256" key="2">
    <source>
        <dbReference type="ARBA" id="ARBA00022670"/>
    </source>
</evidence>
<name>A0ABR4XLV0_9PORP</name>
<dbReference type="InterPro" id="IPR026444">
    <property type="entry name" value="Secre_tail"/>
</dbReference>
<dbReference type="PANTHER" id="PTHR43806:SF11">
    <property type="entry name" value="CEREVISIN-RELATED"/>
    <property type="match status" value="1"/>
</dbReference>
<evidence type="ECO:0000313" key="9">
    <source>
        <dbReference type="EMBL" id="KGN92949.1"/>
    </source>
</evidence>
<dbReference type="PROSITE" id="PS51257">
    <property type="entry name" value="PROKAR_LIPOPROTEIN"/>
    <property type="match status" value="1"/>
</dbReference>
<evidence type="ECO:0000313" key="10">
    <source>
        <dbReference type="Proteomes" id="UP000030101"/>
    </source>
</evidence>
<dbReference type="EMBL" id="JQZV01000006">
    <property type="protein sequence ID" value="KGN92949.1"/>
    <property type="molecule type" value="Genomic_DNA"/>
</dbReference>
<dbReference type="PRINTS" id="PR00723">
    <property type="entry name" value="SUBTILISIN"/>
</dbReference>
<feature type="active site" description="Charge relay system" evidence="5">
    <location>
        <position position="457"/>
    </location>
</feature>
<evidence type="ECO:0000259" key="6">
    <source>
        <dbReference type="Pfam" id="PF00082"/>
    </source>
</evidence>
<comment type="caution">
    <text evidence="9">The sequence shown here is derived from an EMBL/GenBank/DDBJ whole genome shotgun (WGS) entry which is preliminary data.</text>
</comment>
<gene>
    <name evidence="9" type="ORF">HQ43_03510</name>
</gene>
<comment type="similarity">
    <text evidence="1 5">Belongs to the peptidase S8 family.</text>
</comment>
<keyword evidence="10" id="KW-1185">Reference proteome</keyword>
<evidence type="ECO:0000256" key="1">
    <source>
        <dbReference type="ARBA" id="ARBA00011073"/>
    </source>
</evidence>
<protein>
    <recommendedName>
        <fullName evidence="11">Por secretion system C-terminal sorting domain-containing protein</fullName>
    </recommendedName>
</protein>
<dbReference type="PROSITE" id="PS00137">
    <property type="entry name" value="SUBTILASE_HIS"/>
    <property type="match status" value="1"/>
</dbReference>
<dbReference type="Gene3D" id="3.40.50.200">
    <property type="entry name" value="Peptidase S8/S53 domain"/>
    <property type="match status" value="1"/>
</dbReference>
<evidence type="ECO:0000256" key="5">
    <source>
        <dbReference type="PROSITE-ProRule" id="PRU01240"/>
    </source>
</evidence>
<dbReference type="InterPro" id="IPR036852">
    <property type="entry name" value="Peptidase_S8/S53_dom_sf"/>
</dbReference>
<proteinExistence type="inferred from homology"/>
<dbReference type="PROSITE" id="PS00138">
    <property type="entry name" value="SUBTILASE_SER"/>
    <property type="match status" value="1"/>
</dbReference>
<dbReference type="Pfam" id="PF16361">
    <property type="entry name" value="Peptidase_S8_N"/>
    <property type="match status" value="1"/>
</dbReference>
<evidence type="ECO:0000259" key="7">
    <source>
        <dbReference type="Pfam" id="PF16361"/>
    </source>
</evidence>
<dbReference type="PANTHER" id="PTHR43806">
    <property type="entry name" value="PEPTIDASE S8"/>
    <property type="match status" value="1"/>
</dbReference>
<dbReference type="SUPFAM" id="SSF52743">
    <property type="entry name" value="Subtilisin-like"/>
    <property type="match status" value="1"/>
</dbReference>
<dbReference type="NCBIfam" id="TIGR04183">
    <property type="entry name" value="Por_Secre_tail"/>
    <property type="match status" value="1"/>
</dbReference>
<organism evidence="9 10">
    <name type="scientific">Porphyromonas canoris</name>
    <dbReference type="NCBI Taxonomy" id="36875"/>
    <lineage>
        <taxon>Bacteria</taxon>
        <taxon>Pseudomonadati</taxon>
        <taxon>Bacteroidota</taxon>
        <taxon>Bacteroidia</taxon>
        <taxon>Bacteroidales</taxon>
        <taxon>Porphyromonadaceae</taxon>
        <taxon>Porphyromonas</taxon>
    </lineage>
</organism>
<dbReference type="Proteomes" id="UP000030101">
    <property type="component" value="Unassembled WGS sequence"/>
</dbReference>
<dbReference type="InterPro" id="IPR022398">
    <property type="entry name" value="Peptidase_S8_His-AS"/>
</dbReference>
<keyword evidence="3 5" id="KW-0378">Hydrolase</keyword>
<dbReference type="Pfam" id="PF00082">
    <property type="entry name" value="Peptidase_S8"/>
    <property type="match status" value="1"/>
</dbReference>
<dbReference type="InterPro" id="IPR023828">
    <property type="entry name" value="Peptidase_S8_Ser-AS"/>
</dbReference>
<dbReference type="Pfam" id="PF18962">
    <property type="entry name" value="Por_Secre_tail"/>
    <property type="match status" value="1"/>
</dbReference>
<evidence type="ECO:0000256" key="4">
    <source>
        <dbReference type="ARBA" id="ARBA00022825"/>
    </source>
</evidence>
<evidence type="ECO:0000256" key="3">
    <source>
        <dbReference type="ARBA" id="ARBA00022801"/>
    </source>
</evidence>
<dbReference type="PROSITE" id="PS51892">
    <property type="entry name" value="SUBTILASE"/>
    <property type="match status" value="1"/>
</dbReference>
<dbReference type="InterPro" id="IPR032304">
    <property type="entry name" value="Peptidase_S8_N"/>
</dbReference>
<sequence>MVSHKNLVAILIVFAVGVMGCRKDEYPERPDKGDNKPEVEKIESNKAFIEEGYLRVMLTPELEKEFSITGNKDGLRTGSSSLDLFLSSIGAKSMTPVFPGNGGAYEKYRRAAGLHLWYDIQFDKEKTTVLRAGRSAEDLKDVFSYTEPIYKPIKPESVPIRANNSFALRSENPKADPRLPYQWHHSNVQQLPLYVKGIDINSLAAWEIETGKPNVIIAVLDGGVEVTHEDLQENIWVNPPETREYGDDVNGYNFVLNNGNIEPDDHGTHVAGIISARRMNGIGVAGVAGGDVSSKGVKIMSCQVFSDQGNNPAAAPRAFVYAAEHGAVVAQCSWGMGGSSGPDELPRSYKVAIDYFIDMAGIDPKTGEQASGSPMKGGVVVFAAGNNAKEIWYIPGSYSRVVAVSSIGPAGKRAVYSNSGVWVDIAAPGGDYDYGNPDALILSTVTDNQYGYMQGTSQAAPLVSGVAGLVLSKFGGKGFTNEDLKKRLLSSLRPFDLYSFNPNFVGKLGIGIIDAAKALSIDENKKPEMVENVNVERGPNYLDLTWRAVADEDDETAILYYLYCLKDKELNEKNILKAKRIEICQPQLKSGDVVKYRLSSLEQDSEYSMAIISMDRWGHQSKPYFFHSTTLKTIPPKLSRSSNKDILLVGSDPACLDVAVEDSDGYDWKYKIEGETKGVEAERKGNLIKFRFHRVLPVGRYNIKLIVFNDFSRSVLDIPFTVAVNKAPNVVEKISSKIIPITKASSFELELMKYFSDFEGEDLSFEAHSYNPTIAIPVINGDKLSIKAEKKGLVHMEVTAKDPHGAVARIQFDLQLVEDDIVYLVYPIPAQKELNVRLSDDIYSAKVEVYSQNGQRMLLQHVSIENEEGRLIPLQIGHLSAGTYFLIVEGNGKRVKRPFIKIN</sequence>
<dbReference type="InterPro" id="IPR050131">
    <property type="entry name" value="Peptidase_S8_subtilisin-like"/>
</dbReference>
<evidence type="ECO:0000259" key="8">
    <source>
        <dbReference type="Pfam" id="PF18962"/>
    </source>
</evidence>
<evidence type="ECO:0008006" key="11">
    <source>
        <dbReference type="Google" id="ProtNLM"/>
    </source>
</evidence>
<accession>A0ABR4XLV0</accession>